<feature type="binding site" evidence="11">
    <location>
        <position position="139"/>
    </location>
    <ligand>
        <name>Zn(2+)</name>
        <dbReference type="ChEBI" id="CHEBI:29105"/>
    </ligand>
</feature>
<dbReference type="CDD" id="cd07153">
    <property type="entry name" value="Fur_like"/>
    <property type="match status" value="1"/>
</dbReference>
<keyword evidence="14" id="KW-1185">Reference proteome</keyword>
<evidence type="ECO:0000256" key="9">
    <source>
        <dbReference type="ARBA" id="ARBA00023125"/>
    </source>
</evidence>
<evidence type="ECO:0000256" key="8">
    <source>
        <dbReference type="ARBA" id="ARBA00023015"/>
    </source>
</evidence>
<evidence type="ECO:0000256" key="6">
    <source>
        <dbReference type="ARBA" id="ARBA00022833"/>
    </source>
</evidence>
<evidence type="ECO:0000256" key="11">
    <source>
        <dbReference type="PIRSR" id="PIRSR602481-1"/>
    </source>
</evidence>
<evidence type="ECO:0000256" key="3">
    <source>
        <dbReference type="ARBA" id="ARBA00022490"/>
    </source>
</evidence>
<comment type="cofactor">
    <cofactor evidence="11">
        <name>Zn(2+)</name>
        <dbReference type="ChEBI" id="CHEBI:29105"/>
    </cofactor>
    <text evidence="11">Binds 1 zinc ion per subunit.</text>
</comment>
<evidence type="ECO:0000313" key="13">
    <source>
        <dbReference type="EMBL" id="GGA25254.1"/>
    </source>
</evidence>
<evidence type="ECO:0000256" key="7">
    <source>
        <dbReference type="ARBA" id="ARBA00023004"/>
    </source>
</evidence>
<keyword evidence="7 12" id="KW-0408">Iron</keyword>
<sequence>MRHACAMTLTDPVEQLRSVGLRVTRPRQAVIGVVRDHPHATAPEVFAAVREALPSVSQQAVYDCLGALSEAGLLRRIDIGGGVSRYESRVGDNHHHLVCTSCGTIVDIDCATGEAPCLSPDHDHGFDIAHADVVYRGLCPACRAARE</sequence>
<dbReference type="InterPro" id="IPR036390">
    <property type="entry name" value="WH_DNA-bd_sf"/>
</dbReference>
<evidence type="ECO:0000256" key="10">
    <source>
        <dbReference type="ARBA" id="ARBA00023163"/>
    </source>
</evidence>
<dbReference type="InterPro" id="IPR036388">
    <property type="entry name" value="WH-like_DNA-bd_sf"/>
</dbReference>
<protein>
    <submittedName>
        <fullName evidence="13">Transcriptional regulator FurA</fullName>
    </submittedName>
</protein>
<reference evidence="13" key="1">
    <citation type="journal article" date="2014" name="Int. J. Syst. Evol. Microbiol.">
        <title>Complete genome sequence of Corynebacterium casei LMG S-19264T (=DSM 44701T), isolated from a smear-ripened cheese.</title>
        <authorList>
            <consortium name="US DOE Joint Genome Institute (JGI-PGF)"/>
            <person name="Walter F."/>
            <person name="Albersmeier A."/>
            <person name="Kalinowski J."/>
            <person name="Ruckert C."/>
        </authorList>
    </citation>
    <scope>NUCLEOTIDE SEQUENCE</scope>
    <source>
        <strain evidence="13">CGMCC 1.12785</strain>
    </source>
</reference>
<comment type="similarity">
    <text evidence="2">Belongs to the Fur family.</text>
</comment>
<keyword evidence="6 11" id="KW-0862">Zinc</keyword>
<evidence type="ECO:0000256" key="12">
    <source>
        <dbReference type="PIRSR" id="PIRSR602481-2"/>
    </source>
</evidence>
<dbReference type="GO" id="GO:0005737">
    <property type="term" value="C:cytoplasm"/>
    <property type="evidence" value="ECO:0007669"/>
    <property type="project" value="UniProtKB-SubCell"/>
</dbReference>
<dbReference type="SUPFAM" id="SSF46785">
    <property type="entry name" value="Winged helix' DNA-binding domain"/>
    <property type="match status" value="1"/>
</dbReference>
<dbReference type="GO" id="GO:0000976">
    <property type="term" value="F:transcription cis-regulatory region binding"/>
    <property type="evidence" value="ECO:0007669"/>
    <property type="project" value="TreeGrafter"/>
</dbReference>
<proteinExistence type="inferred from homology"/>
<dbReference type="Pfam" id="PF01475">
    <property type="entry name" value="FUR"/>
    <property type="match status" value="1"/>
</dbReference>
<dbReference type="Proteomes" id="UP000616114">
    <property type="component" value="Unassembled WGS sequence"/>
</dbReference>
<keyword evidence="4" id="KW-0678">Repressor</keyword>
<dbReference type="GO" id="GO:0045892">
    <property type="term" value="P:negative regulation of DNA-templated transcription"/>
    <property type="evidence" value="ECO:0007669"/>
    <property type="project" value="TreeGrafter"/>
</dbReference>
<dbReference type="InterPro" id="IPR002481">
    <property type="entry name" value="FUR"/>
</dbReference>
<evidence type="ECO:0000256" key="2">
    <source>
        <dbReference type="ARBA" id="ARBA00007957"/>
    </source>
</evidence>
<accession>A0A8J2XMB9</accession>
<evidence type="ECO:0000256" key="5">
    <source>
        <dbReference type="ARBA" id="ARBA00022723"/>
    </source>
</evidence>
<dbReference type="Gene3D" id="3.30.1490.190">
    <property type="match status" value="1"/>
</dbReference>
<dbReference type="Gene3D" id="1.10.10.10">
    <property type="entry name" value="Winged helix-like DNA-binding domain superfamily/Winged helix DNA-binding domain"/>
    <property type="match status" value="1"/>
</dbReference>
<keyword evidence="3" id="KW-0963">Cytoplasm</keyword>
<gene>
    <name evidence="13" type="primary">furA</name>
    <name evidence="13" type="ORF">GCM10011333_30300</name>
</gene>
<comment type="caution">
    <text evidence="13">The sequence shown here is derived from an EMBL/GenBank/DDBJ whole genome shotgun (WGS) entry which is preliminary data.</text>
</comment>
<name>A0A8J2XMB9_9MICO</name>
<dbReference type="PANTHER" id="PTHR33202:SF18">
    <property type="entry name" value="TRANSCRIPTIONAL REGULATOR FURA"/>
    <property type="match status" value="1"/>
</dbReference>
<reference evidence="13" key="2">
    <citation type="submission" date="2020-09" db="EMBL/GenBank/DDBJ databases">
        <authorList>
            <person name="Sun Q."/>
            <person name="Zhou Y."/>
        </authorList>
    </citation>
    <scope>NUCLEOTIDE SEQUENCE</scope>
    <source>
        <strain evidence="13">CGMCC 1.12785</strain>
    </source>
</reference>
<dbReference type="GO" id="GO:1900376">
    <property type="term" value="P:regulation of secondary metabolite biosynthetic process"/>
    <property type="evidence" value="ECO:0007669"/>
    <property type="project" value="TreeGrafter"/>
</dbReference>
<keyword evidence="5 11" id="KW-0479">Metal-binding</keyword>
<keyword evidence="9" id="KW-0238">DNA-binding</keyword>
<comment type="cofactor">
    <cofactor evidence="12">
        <name>Mn(2+)</name>
        <dbReference type="ChEBI" id="CHEBI:29035"/>
    </cofactor>
    <cofactor evidence="12">
        <name>Fe(2+)</name>
        <dbReference type="ChEBI" id="CHEBI:29033"/>
    </cofactor>
    <text evidence="12">Binds 1 Mn(2+) or Fe(2+) ion per subunit.</text>
</comment>
<evidence type="ECO:0000256" key="1">
    <source>
        <dbReference type="ARBA" id="ARBA00004496"/>
    </source>
</evidence>
<feature type="binding site" evidence="11">
    <location>
        <position position="102"/>
    </location>
    <ligand>
        <name>Zn(2+)</name>
        <dbReference type="ChEBI" id="CHEBI:29105"/>
    </ligand>
</feature>
<dbReference type="AlphaFoldDB" id="A0A8J2XMB9"/>
<feature type="binding site" evidence="11">
    <location>
        <position position="99"/>
    </location>
    <ligand>
        <name>Zn(2+)</name>
        <dbReference type="ChEBI" id="CHEBI:29105"/>
    </ligand>
</feature>
<evidence type="ECO:0000313" key="14">
    <source>
        <dbReference type="Proteomes" id="UP000616114"/>
    </source>
</evidence>
<keyword evidence="8" id="KW-0805">Transcription regulation</keyword>
<feature type="binding site" evidence="12">
    <location>
        <position position="114"/>
    </location>
    <ligand>
        <name>Fe cation</name>
        <dbReference type="ChEBI" id="CHEBI:24875"/>
    </ligand>
</feature>
<dbReference type="EMBL" id="BMFY01000016">
    <property type="protein sequence ID" value="GGA25254.1"/>
    <property type="molecule type" value="Genomic_DNA"/>
</dbReference>
<dbReference type="GO" id="GO:0003700">
    <property type="term" value="F:DNA-binding transcription factor activity"/>
    <property type="evidence" value="ECO:0007669"/>
    <property type="project" value="InterPro"/>
</dbReference>
<evidence type="ECO:0000256" key="4">
    <source>
        <dbReference type="ARBA" id="ARBA00022491"/>
    </source>
</evidence>
<comment type="subcellular location">
    <subcellularLocation>
        <location evidence="1">Cytoplasm</location>
    </subcellularLocation>
</comment>
<dbReference type="InterPro" id="IPR043135">
    <property type="entry name" value="Fur_C"/>
</dbReference>
<dbReference type="GO" id="GO:0008270">
    <property type="term" value="F:zinc ion binding"/>
    <property type="evidence" value="ECO:0007669"/>
    <property type="project" value="TreeGrafter"/>
</dbReference>
<organism evidence="13 14">
    <name type="scientific">Sediminivirga luteola</name>
    <dbReference type="NCBI Taxonomy" id="1774748"/>
    <lineage>
        <taxon>Bacteria</taxon>
        <taxon>Bacillati</taxon>
        <taxon>Actinomycetota</taxon>
        <taxon>Actinomycetes</taxon>
        <taxon>Micrococcales</taxon>
        <taxon>Brevibacteriaceae</taxon>
        <taxon>Sediminivirga</taxon>
    </lineage>
</organism>
<dbReference type="PANTHER" id="PTHR33202">
    <property type="entry name" value="ZINC UPTAKE REGULATION PROTEIN"/>
    <property type="match status" value="1"/>
</dbReference>
<feature type="binding site" evidence="11">
    <location>
        <position position="142"/>
    </location>
    <ligand>
        <name>Zn(2+)</name>
        <dbReference type="ChEBI" id="CHEBI:29105"/>
    </ligand>
</feature>
<keyword evidence="10" id="KW-0804">Transcription</keyword>